<dbReference type="RefSeq" id="WP_140944415.1">
    <property type="nucleotide sequence ID" value="NZ_FAOO01000003.1"/>
</dbReference>
<dbReference type="InterPro" id="IPR018191">
    <property type="entry name" value="4-OT"/>
</dbReference>
<evidence type="ECO:0000256" key="1">
    <source>
        <dbReference type="ARBA" id="ARBA00006723"/>
    </source>
</evidence>
<evidence type="ECO:0000256" key="3">
    <source>
        <dbReference type="PIRSR" id="PIRSR618191-1"/>
    </source>
</evidence>
<dbReference type="Pfam" id="PF01361">
    <property type="entry name" value="Tautomerase"/>
    <property type="match status" value="1"/>
</dbReference>
<keyword evidence="2 4" id="KW-0413">Isomerase</keyword>
<evidence type="ECO:0000259" key="5">
    <source>
        <dbReference type="Pfam" id="PF01361"/>
    </source>
</evidence>
<evidence type="ECO:0000256" key="4">
    <source>
        <dbReference type="RuleBase" id="RU362032"/>
    </source>
</evidence>
<evidence type="ECO:0000313" key="6">
    <source>
        <dbReference type="EMBL" id="CUU02940.1"/>
    </source>
</evidence>
<organism evidence="6 7">
    <name type="scientific">Candidatus Thermokryptus mobilis</name>
    <dbReference type="NCBI Taxonomy" id="1643428"/>
    <lineage>
        <taxon>Bacteria</taxon>
        <taxon>Pseudomonadati</taxon>
        <taxon>Candidatus Kryptoniota</taxon>
        <taxon>Candidatus Thermokryptus</taxon>
    </lineage>
</organism>
<protein>
    <recommendedName>
        <fullName evidence="4">Tautomerase</fullName>
        <ecNumber evidence="4">5.3.2.-</ecNumber>
    </recommendedName>
</protein>
<dbReference type="PANTHER" id="PTHR35530">
    <property type="entry name" value="TAUTOMERASE-RELATED"/>
    <property type="match status" value="1"/>
</dbReference>
<dbReference type="EC" id="5.3.2.-" evidence="4"/>
<feature type="domain" description="4-oxalocrotonate tautomerase-like" evidence="5">
    <location>
        <begin position="2"/>
        <end position="59"/>
    </location>
</feature>
<dbReference type="GO" id="GO:0016853">
    <property type="term" value="F:isomerase activity"/>
    <property type="evidence" value="ECO:0007669"/>
    <property type="project" value="UniProtKB-UniRule"/>
</dbReference>
<dbReference type="SUPFAM" id="SSF55331">
    <property type="entry name" value="Tautomerase/MIF"/>
    <property type="match status" value="1"/>
</dbReference>
<dbReference type="InterPro" id="IPR004370">
    <property type="entry name" value="4-OT-like_dom"/>
</dbReference>
<dbReference type="OrthoDB" id="9804765at2"/>
<keyword evidence="7" id="KW-1185">Reference proteome</keyword>
<evidence type="ECO:0000313" key="7">
    <source>
        <dbReference type="Proteomes" id="UP000320623"/>
    </source>
</evidence>
<name>A0A0S4MVA7_9BACT</name>
<dbReference type="PANTHER" id="PTHR35530:SF1">
    <property type="entry name" value="2-HYDROXYMUCONATE TAUTOMERASE"/>
    <property type="match status" value="1"/>
</dbReference>
<dbReference type="AlphaFoldDB" id="A0A0S4MVA7"/>
<reference evidence="7" key="1">
    <citation type="submission" date="2015-11" db="EMBL/GenBank/DDBJ databases">
        <authorList>
            <person name="Varghese N."/>
        </authorList>
    </citation>
    <scope>NUCLEOTIDE SEQUENCE [LARGE SCALE GENOMIC DNA]</scope>
</reference>
<sequence length="74" mass="8447">MPIIIINMLEGRSSERKRKLLEKITEAVVESLDVEPESVRVIINEIPKENFSVAGLPIEEFRELKRGNSAEVKK</sequence>
<dbReference type="STRING" id="1643428.GCA_001442855_00613"/>
<feature type="active site" description="Proton acceptor; via imino nitrogen" evidence="3">
    <location>
        <position position="2"/>
    </location>
</feature>
<dbReference type="EMBL" id="FAOO01000003">
    <property type="protein sequence ID" value="CUU02940.1"/>
    <property type="molecule type" value="Genomic_DNA"/>
</dbReference>
<proteinExistence type="inferred from homology"/>
<dbReference type="InterPro" id="IPR014347">
    <property type="entry name" value="Tautomerase/MIF_sf"/>
</dbReference>
<dbReference type="NCBIfam" id="TIGR00013">
    <property type="entry name" value="taut"/>
    <property type="match status" value="1"/>
</dbReference>
<dbReference type="NCBIfam" id="NF002571">
    <property type="entry name" value="PRK02220.1"/>
    <property type="match status" value="1"/>
</dbReference>
<comment type="similarity">
    <text evidence="1 4">Belongs to the 4-oxalocrotonate tautomerase family.</text>
</comment>
<accession>A0A0S4MVA7</accession>
<dbReference type="Gene3D" id="3.30.429.10">
    <property type="entry name" value="Macrophage Migration Inhibitory Factor"/>
    <property type="match status" value="1"/>
</dbReference>
<dbReference type="Proteomes" id="UP000320623">
    <property type="component" value="Unassembled WGS sequence"/>
</dbReference>
<gene>
    <name evidence="6" type="ORF">JGI1_00630</name>
</gene>
<evidence type="ECO:0000256" key="2">
    <source>
        <dbReference type="ARBA" id="ARBA00023235"/>
    </source>
</evidence>